<organism evidence="2 3">
    <name type="scientific">Paenibacillus antri</name>
    <dbReference type="NCBI Taxonomy" id="2582848"/>
    <lineage>
        <taxon>Bacteria</taxon>
        <taxon>Bacillati</taxon>
        <taxon>Bacillota</taxon>
        <taxon>Bacilli</taxon>
        <taxon>Bacillales</taxon>
        <taxon>Paenibacillaceae</taxon>
        <taxon>Paenibacillus</taxon>
    </lineage>
</organism>
<proteinExistence type="predicted"/>
<sequence length="64" mass="7135">MQKYNFFRPLIILLVAFATNNLAKLVCAAFGVDPETTESIAIGAMVLAALFTYTRLNRNRANKK</sequence>
<accession>A0A5R9G7D1</accession>
<gene>
    <name evidence="2" type="ORF">FE782_21730</name>
</gene>
<dbReference type="RefSeq" id="WP_138196440.1">
    <property type="nucleotide sequence ID" value="NZ_VCIW01000016.1"/>
</dbReference>
<evidence type="ECO:0000313" key="2">
    <source>
        <dbReference type="EMBL" id="TLS50286.1"/>
    </source>
</evidence>
<keyword evidence="1" id="KW-1133">Transmembrane helix</keyword>
<feature type="transmembrane region" description="Helical" evidence="1">
    <location>
        <begin position="39"/>
        <end position="56"/>
    </location>
</feature>
<keyword evidence="1" id="KW-0472">Membrane</keyword>
<reference evidence="2 3" key="1">
    <citation type="submission" date="2019-05" db="EMBL/GenBank/DDBJ databases">
        <authorList>
            <person name="Narsing Rao M.P."/>
            <person name="Li W.J."/>
        </authorList>
    </citation>
    <scope>NUCLEOTIDE SEQUENCE [LARGE SCALE GENOMIC DNA]</scope>
    <source>
        <strain evidence="2 3">SYSU_K30003</strain>
    </source>
</reference>
<dbReference type="Proteomes" id="UP000309676">
    <property type="component" value="Unassembled WGS sequence"/>
</dbReference>
<dbReference type="OrthoDB" id="2649733at2"/>
<dbReference type="EMBL" id="VCIW01000016">
    <property type="protein sequence ID" value="TLS50286.1"/>
    <property type="molecule type" value="Genomic_DNA"/>
</dbReference>
<keyword evidence="3" id="KW-1185">Reference proteome</keyword>
<comment type="caution">
    <text evidence="2">The sequence shown here is derived from an EMBL/GenBank/DDBJ whole genome shotgun (WGS) entry which is preliminary data.</text>
</comment>
<protein>
    <submittedName>
        <fullName evidence="2">Uncharacterized protein</fullName>
    </submittedName>
</protein>
<evidence type="ECO:0000256" key="1">
    <source>
        <dbReference type="SAM" id="Phobius"/>
    </source>
</evidence>
<name>A0A5R9G7D1_9BACL</name>
<dbReference type="AlphaFoldDB" id="A0A5R9G7D1"/>
<keyword evidence="1" id="KW-0812">Transmembrane</keyword>
<evidence type="ECO:0000313" key="3">
    <source>
        <dbReference type="Proteomes" id="UP000309676"/>
    </source>
</evidence>